<name>A0ABQ5W5I0_9HYPH</name>
<reference evidence="4" key="1">
    <citation type="journal article" date="2019" name="Int. J. Syst. Evol. Microbiol.">
        <title>The Global Catalogue of Microorganisms (GCM) 10K type strain sequencing project: providing services to taxonomists for standard genome sequencing and annotation.</title>
        <authorList>
            <consortium name="The Broad Institute Genomics Platform"/>
            <consortium name="The Broad Institute Genome Sequencing Center for Infectious Disease"/>
            <person name="Wu L."/>
            <person name="Ma J."/>
        </authorList>
    </citation>
    <scope>NUCLEOTIDE SEQUENCE [LARGE SCALE GENOMIC DNA]</scope>
    <source>
        <strain evidence="4">NBRC 112416</strain>
    </source>
</reference>
<keyword evidence="2" id="KW-0472">Membrane</keyword>
<sequence>MNIPQWTKPALWGAAVGGVVVAIVGFTWGGWVTGGTAEQAATEAAAQSRADLAAAICVQRFLAQDDARARLAELQGEGSSFSQRQFVEEGGWSLMPDREEVSRQSATLCARMLNAIDPEEVPVTEDGEIVEPGTVVEPTTDEPGAVEAEPEAALEPTSEPDAAAEPVEGDEPDAVQPAETDDAEPGAAAPPAN</sequence>
<gene>
    <name evidence="3" type="ORF">GCM10010862_21390</name>
</gene>
<accession>A0ABQ5W5I0</accession>
<dbReference type="Proteomes" id="UP001156691">
    <property type="component" value="Unassembled WGS sequence"/>
</dbReference>
<feature type="region of interest" description="Disordered" evidence="1">
    <location>
        <begin position="131"/>
        <end position="193"/>
    </location>
</feature>
<feature type="compositionally biased region" description="Low complexity" evidence="1">
    <location>
        <begin position="142"/>
        <end position="160"/>
    </location>
</feature>
<feature type="transmembrane region" description="Helical" evidence="2">
    <location>
        <begin position="12"/>
        <end position="31"/>
    </location>
</feature>
<organism evidence="3 4">
    <name type="scientific">Devosia nitrariae</name>
    <dbReference type="NCBI Taxonomy" id="2071872"/>
    <lineage>
        <taxon>Bacteria</taxon>
        <taxon>Pseudomonadati</taxon>
        <taxon>Pseudomonadota</taxon>
        <taxon>Alphaproteobacteria</taxon>
        <taxon>Hyphomicrobiales</taxon>
        <taxon>Devosiaceae</taxon>
        <taxon>Devosia</taxon>
    </lineage>
</organism>
<comment type="caution">
    <text evidence="3">The sequence shown here is derived from an EMBL/GenBank/DDBJ whole genome shotgun (WGS) entry which is preliminary data.</text>
</comment>
<evidence type="ECO:0000313" key="3">
    <source>
        <dbReference type="EMBL" id="GLQ54880.1"/>
    </source>
</evidence>
<keyword evidence="4" id="KW-1185">Reference proteome</keyword>
<dbReference type="RefSeq" id="WP_284340329.1">
    <property type="nucleotide sequence ID" value="NZ_BSNS01000011.1"/>
</dbReference>
<keyword evidence="2" id="KW-0812">Transmembrane</keyword>
<evidence type="ECO:0000313" key="4">
    <source>
        <dbReference type="Proteomes" id="UP001156691"/>
    </source>
</evidence>
<keyword evidence="2" id="KW-1133">Transmembrane helix</keyword>
<evidence type="ECO:0000256" key="1">
    <source>
        <dbReference type="SAM" id="MobiDB-lite"/>
    </source>
</evidence>
<protein>
    <submittedName>
        <fullName evidence="3">Uncharacterized protein</fullName>
    </submittedName>
</protein>
<feature type="compositionally biased region" description="Acidic residues" evidence="1">
    <location>
        <begin position="167"/>
        <end position="184"/>
    </location>
</feature>
<dbReference type="EMBL" id="BSNS01000011">
    <property type="protein sequence ID" value="GLQ54880.1"/>
    <property type="molecule type" value="Genomic_DNA"/>
</dbReference>
<evidence type="ECO:0000256" key="2">
    <source>
        <dbReference type="SAM" id="Phobius"/>
    </source>
</evidence>
<proteinExistence type="predicted"/>